<dbReference type="InterPro" id="IPR001466">
    <property type="entry name" value="Beta-lactam-related"/>
</dbReference>
<evidence type="ECO:0000256" key="1">
    <source>
        <dbReference type="SAM" id="MobiDB-lite"/>
    </source>
</evidence>
<reference evidence="3 4" key="1">
    <citation type="submission" date="2019-03" db="EMBL/GenBank/DDBJ databases">
        <title>Genomic Encyclopedia of Archaeal and Bacterial Type Strains, Phase II (KMG-II): from individual species to whole genera.</title>
        <authorList>
            <person name="Goeker M."/>
        </authorList>
    </citation>
    <scope>NUCLEOTIDE SEQUENCE [LARGE SCALE GENOMIC DNA]</scope>
    <source>
        <strain evidence="3 4">DSM 45499</strain>
    </source>
</reference>
<dbReference type="GO" id="GO:0004180">
    <property type="term" value="F:carboxypeptidase activity"/>
    <property type="evidence" value="ECO:0007669"/>
    <property type="project" value="UniProtKB-KW"/>
</dbReference>
<comment type="caution">
    <text evidence="3">The sequence shown here is derived from an EMBL/GenBank/DDBJ whole genome shotgun (WGS) entry which is preliminary data.</text>
</comment>
<keyword evidence="3" id="KW-0121">Carboxypeptidase</keyword>
<organism evidence="3 4">
    <name type="scientific">Actinophytocola oryzae</name>
    <dbReference type="NCBI Taxonomy" id="502181"/>
    <lineage>
        <taxon>Bacteria</taxon>
        <taxon>Bacillati</taxon>
        <taxon>Actinomycetota</taxon>
        <taxon>Actinomycetes</taxon>
        <taxon>Pseudonocardiales</taxon>
        <taxon>Pseudonocardiaceae</taxon>
    </lineage>
</organism>
<keyword evidence="3" id="KW-0378">Hydrolase</keyword>
<keyword evidence="3" id="KW-0645">Protease</keyword>
<feature type="domain" description="Beta-lactamase-related" evidence="2">
    <location>
        <begin position="69"/>
        <end position="386"/>
    </location>
</feature>
<dbReference type="InterPro" id="IPR012338">
    <property type="entry name" value="Beta-lactam/transpept-like"/>
</dbReference>
<dbReference type="EMBL" id="SOCP01000001">
    <property type="protein sequence ID" value="TDV57201.1"/>
    <property type="molecule type" value="Genomic_DNA"/>
</dbReference>
<dbReference type="Proteomes" id="UP000294927">
    <property type="component" value="Unassembled WGS sequence"/>
</dbReference>
<evidence type="ECO:0000259" key="2">
    <source>
        <dbReference type="Pfam" id="PF00144"/>
    </source>
</evidence>
<evidence type="ECO:0000313" key="4">
    <source>
        <dbReference type="Proteomes" id="UP000294927"/>
    </source>
</evidence>
<dbReference type="SUPFAM" id="SSF56601">
    <property type="entry name" value="beta-lactamase/transpeptidase-like"/>
    <property type="match status" value="1"/>
</dbReference>
<accession>A0A4V3FV03</accession>
<keyword evidence="4" id="KW-1185">Reference proteome</keyword>
<dbReference type="Gene3D" id="3.40.710.10">
    <property type="entry name" value="DD-peptidase/beta-lactamase superfamily"/>
    <property type="match status" value="1"/>
</dbReference>
<protein>
    <submittedName>
        <fullName evidence="3">D-alanyl-D-alanine carboxypeptidase</fullName>
    </submittedName>
</protein>
<proteinExistence type="predicted"/>
<name>A0A4V3FV03_9PSEU</name>
<feature type="region of interest" description="Disordered" evidence="1">
    <location>
        <begin position="1"/>
        <end position="25"/>
    </location>
</feature>
<dbReference type="Pfam" id="PF00144">
    <property type="entry name" value="Beta-lactamase"/>
    <property type="match status" value="1"/>
</dbReference>
<evidence type="ECO:0000313" key="3">
    <source>
        <dbReference type="EMBL" id="TDV57201.1"/>
    </source>
</evidence>
<gene>
    <name evidence="3" type="ORF">CLV71_10172</name>
</gene>
<dbReference type="PANTHER" id="PTHR46825">
    <property type="entry name" value="D-ALANYL-D-ALANINE-CARBOXYPEPTIDASE/ENDOPEPTIDASE AMPH"/>
    <property type="match status" value="1"/>
</dbReference>
<dbReference type="AlphaFoldDB" id="A0A4V3FV03"/>
<dbReference type="InterPro" id="IPR050491">
    <property type="entry name" value="AmpC-like"/>
</dbReference>
<sequence>MWPVSVAGQYPLASGDRPPRDTKGSLMGVSRRKIGGVLLAATLAVGLTGGTANATGDGRNDLRQAMSSLTEAGIAGVQLRIHDEQGDWTGSAGVRELSGGRVATNGRFRVGSITKSFVSTVVLQLVREGKVVLDRPVADYLPQYGFDPRITVRMLLRHESGLFNYTGEGHPDGTVEPGIPLFGPDFVANRFRSYTPDELIAVSLSKPARFAPGTSWSYSNTNYIVAGQLIRKVTGTPWEFQVRRRVIEPLGLRGTVIPGNWAGLPDPHAHGYYTYRDGGPLTVVDATRVNPSWANSAGQIISTTRDLDTFVSALAGGRLLPPDLLAQMTASSQFAPYGLGLELLDAGPTCGGVHFGHTGGLHGFQSFMFTTPDRSTRIEMSLTSGNADLDDPAVAARVIEALNNVLLTAFCDSPPADRTLGVPLAA</sequence>
<dbReference type="PANTHER" id="PTHR46825:SF7">
    <property type="entry name" value="D-ALANYL-D-ALANINE CARBOXYPEPTIDASE"/>
    <property type="match status" value="1"/>
</dbReference>